<feature type="region of interest" description="Disordered" evidence="1">
    <location>
        <begin position="435"/>
        <end position="467"/>
    </location>
</feature>
<dbReference type="PANTHER" id="PTHR33840">
    <property type="match status" value="1"/>
</dbReference>
<dbReference type="HOGENOM" id="CLU_005049_5_0_1"/>
<feature type="domain" description="T6SS Phospholipase effector Tle1-like catalytic" evidence="2">
    <location>
        <begin position="79"/>
        <end position="380"/>
    </location>
</feature>
<dbReference type="OrthoDB" id="3162439at2759"/>
<dbReference type="Pfam" id="PF09994">
    <property type="entry name" value="T6SS_Tle1-like_cat"/>
    <property type="match status" value="1"/>
</dbReference>
<dbReference type="AlphaFoldDB" id="V2XPB6"/>
<comment type="caution">
    <text evidence="3">The sequence shown here is derived from an EMBL/GenBank/DDBJ whole genome shotgun (WGS) entry which is preliminary data.</text>
</comment>
<gene>
    <name evidence="3" type="ORF">Moror_8162</name>
</gene>
<dbReference type="KEGG" id="mrr:Moror_8162"/>
<evidence type="ECO:0000256" key="1">
    <source>
        <dbReference type="SAM" id="MobiDB-lite"/>
    </source>
</evidence>
<organism evidence="3 4">
    <name type="scientific">Moniliophthora roreri (strain MCA 2997)</name>
    <name type="common">Cocoa frosty pod rot fungus</name>
    <name type="synonym">Crinipellis roreri</name>
    <dbReference type="NCBI Taxonomy" id="1381753"/>
    <lineage>
        <taxon>Eukaryota</taxon>
        <taxon>Fungi</taxon>
        <taxon>Dikarya</taxon>
        <taxon>Basidiomycota</taxon>
        <taxon>Agaricomycotina</taxon>
        <taxon>Agaricomycetes</taxon>
        <taxon>Agaricomycetidae</taxon>
        <taxon>Agaricales</taxon>
        <taxon>Marasmiineae</taxon>
        <taxon>Marasmiaceae</taxon>
        <taxon>Moniliophthora</taxon>
    </lineage>
</organism>
<dbReference type="InterPro" id="IPR018712">
    <property type="entry name" value="Tle1-like_cat"/>
</dbReference>
<evidence type="ECO:0000313" key="4">
    <source>
        <dbReference type="Proteomes" id="UP000017559"/>
    </source>
</evidence>
<dbReference type="EMBL" id="AWSO01000138">
    <property type="protein sequence ID" value="ESK94380.1"/>
    <property type="molecule type" value="Genomic_DNA"/>
</dbReference>
<accession>V2XPB6</accession>
<sequence length="570" mass="65353">MPQLVPGLESYTPVPPSTNDTVDSPADSPQEAWSYFDPSPEESTIVPPPEEPSVTPHKFSEYLPLLEGSNTVPPAHYGRTLVLCFDGIENEFDQENSSIVELFTLLKKDDRKKQMVYYQAGTGARSRKVVTPFMAGVSKTLDKAVAWNLDAHVMDGYEFLMQNYCEGDRICIFGFSRGALTARCLIGMIHRVGLLPAWNRQQVPFAYKMYADPKYSQKEAKRFKRVFSTDVDIEFVGVWDAIDSVGLIPRTLPLTRSNRVVRTFRHAMSLDERRAKFKARMSHRDEEDSDDEGTHASDYTEDQISKEQGLKKLLEHQHQFGSEKLMFEALKEKYSKDRTKKTDVKEVWFAGCHRDLGGESVDSATEYSLSRIPLRWMIRECFRTNSGIIFDAELLRDMLGMEPDHLYPEVLERPKSLDIDPDVDVIKSRKDIKSGHFSKPVVPGSRQHTSHSHQHLLSSSETTVGDNSSRFYDQEQERELADLLSPIHDPLSMKPLWWILEIVPLFQRTGGSLGINWGRGRVIPEPRPDERVLVHRSVQFRMEAADRRGTRYEPKAENWKQLAENIEWVD</sequence>
<feature type="region of interest" description="Disordered" evidence="1">
    <location>
        <begin position="1"/>
        <end position="54"/>
    </location>
</feature>
<evidence type="ECO:0000259" key="2">
    <source>
        <dbReference type="Pfam" id="PF09994"/>
    </source>
</evidence>
<proteinExistence type="predicted"/>
<reference evidence="3 4" key="1">
    <citation type="journal article" date="2014" name="BMC Genomics">
        <title>Genome and secretome analysis of the hemibiotrophic fungal pathogen, Moniliophthora roreri, which causes frosty pod rot disease of cacao: mechanisms of the biotrophic and necrotrophic phases.</title>
        <authorList>
            <person name="Meinhardt L.W."/>
            <person name="Costa G.G.L."/>
            <person name="Thomazella D.P.T."/>
            <person name="Teixeira P.J.P.L."/>
            <person name="Carazzolle M.F."/>
            <person name="Schuster S.C."/>
            <person name="Carlson J.E."/>
            <person name="Guiltinan M.J."/>
            <person name="Mieczkowski P."/>
            <person name="Farmer A."/>
            <person name="Ramaraj T."/>
            <person name="Crozier J."/>
            <person name="Davis R.E."/>
            <person name="Shao J."/>
            <person name="Melnick R.L."/>
            <person name="Pereira G.A.G."/>
            <person name="Bailey B.A."/>
        </authorList>
    </citation>
    <scope>NUCLEOTIDE SEQUENCE [LARGE SCALE GENOMIC DNA]</scope>
    <source>
        <strain evidence="3 4">MCA 2997</strain>
    </source>
</reference>
<feature type="region of interest" description="Disordered" evidence="1">
    <location>
        <begin position="277"/>
        <end position="302"/>
    </location>
</feature>
<keyword evidence="4" id="KW-1185">Reference proteome</keyword>
<name>V2XPB6_MONRO</name>
<dbReference type="PANTHER" id="PTHR33840:SF2">
    <property type="entry name" value="TLE1 PHOSPHOLIPASE DOMAIN-CONTAINING PROTEIN"/>
    <property type="match status" value="1"/>
</dbReference>
<evidence type="ECO:0000313" key="3">
    <source>
        <dbReference type="EMBL" id="ESK94380.1"/>
    </source>
</evidence>
<dbReference type="Proteomes" id="UP000017559">
    <property type="component" value="Unassembled WGS sequence"/>
</dbReference>
<protein>
    <recommendedName>
        <fullName evidence="2">T6SS Phospholipase effector Tle1-like catalytic domain-containing protein</fullName>
    </recommendedName>
</protein>